<keyword evidence="12" id="KW-1133">Transmembrane helix</keyword>
<evidence type="ECO:0000256" key="15">
    <source>
        <dbReference type="ARBA" id="ARBA00032395"/>
    </source>
</evidence>
<evidence type="ECO:0000256" key="5">
    <source>
        <dbReference type="ARBA" id="ARBA00015175"/>
    </source>
</evidence>
<keyword evidence="11" id="KW-0249">Electron transport</keyword>
<evidence type="ECO:0000256" key="4">
    <source>
        <dbReference type="ARBA" id="ARBA00011533"/>
    </source>
</evidence>
<keyword evidence="10" id="KW-0809">Transit peptide</keyword>
<evidence type="ECO:0000256" key="3">
    <source>
        <dbReference type="ARBA" id="ARBA00007152"/>
    </source>
</evidence>
<dbReference type="EMBL" id="JAIWYP010000008">
    <property type="protein sequence ID" value="KAH3781394.1"/>
    <property type="molecule type" value="Genomic_DNA"/>
</dbReference>
<organism evidence="17 18">
    <name type="scientific">Dreissena polymorpha</name>
    <name type="common">Zebra mussel</name>
    <name type="synonym">Mytilus polymorpha</name>
    <dbReference type="NCBI Taxonomy" id="45954"/>
    <lineage>
        <taxon>Eukaryota</taxon>
        <taxon>Metazoa</taxon>
        <taxon>Spiralia</taxon>
        <taxon>Lophotrochozoa</taxon>
        <taxon>Mollusca</taxon>
        <taxon>Bivalvia</taxon>
        <taxon>Autobranchia</taxon>
        <taxon>Heteroconchia</taxon>
        <taxon>Euheterodonta</taxon>
        <taxon>Imparidentia</taxon>
        <taxon>Neoheterodontei</taxon>
        <taxon>Myida</taxon>
        <taxon>Dreissenoidea</taxon>
        <taxon>Dreissenidae</taxon>
        <taxon>Dreissena</taxon>
    </lineage>
</organism>
<accession>A0A9D4EL61</accession>
<evidence type="ECO:0000256" key="13">
    <source>
        <dbReference type="ARBA" id="ARBA00023128"/>
    </source>
</evidence>
<comment type="subunit">
    <text evidence="4">Complex I is composed of 45 different subunits.</text>
</comment>
<evidence type="ECO:0000313" key="18">
    <source>
        <dbReference type="Proteomes" id="UP000828390"/>
    </source>
</evidence>
<keyword evidence="18" id="KW-1185">Reference proteome</keyword>
<evidence type="ECO:0000256" key="8">
    <source>
        <dbReference type="ARBA" id="ARBA00022692"/>
    </source>
</evidence>
<keyword evidence="13" id="KW-0496">Mitochondrion</keyword>
<dbReference type="AlphaFoldDB" id="A0A9D4EL61"/>
<comment type="subcellular location">
    <subcellularLocation>
        <location evidence="2">Mitochondrion inner membrane</location>
        <topology evidence="2">Single-pass membrane protein</topology>
    </subcellularLocation>
</comment>
<dbReference type="Pfam" id="PF09781">
    <property type="entry name" value="NDUF_B5"/>
    <property type="match status" value="1"/>
</dbReference>
<reference evidence="17" key="1">
    <citation type="journal article" date="2019" name="bioRxiv">
        <title>The Genome of the Zebra Mussel, Dreissena polymorpha: A Resource for Invasive Species Research.</title>
        <authorList>
            <person name="McCartney M.A."/>
            <person name="Auch B."/>
            <person name="Kono T."/>
            <person name="Mallez S."/>
            <person name="Zhang Y."/>
            <person name="Obille A."/>
            <person name="Becker A."/>
            <person name="Abrahante J.E."/>
            <person name="Garbe J."/>
            <person name="Badalamenti J.P."/>
            <person name="Herman A."/>
            <person name="Mangelson H."/>
            <person name="Liachko I."/>
            <person name="Sullivan S."/>
            <person name="Sone E.D."/>
            <person name="Koren S."/>
            <person name="Silverstein K.A.T."/>
            <person name="Beckman K.B."/>
            <person name="Gohl D.M."/>
        </authorList>
    </citation>
    <scope>NUCLEOTIDE SEQUENCE</scope>
    <source>
        <strain evidence="17">Duluth1</strain>
        <tissue evidence="17">Whole animal</tissue>
    </source>
</reference>
<dbReference type="InterPro" id="IPR019173">
    <property type="entry name" value="NADH_UbQ_OxRdtase_B5_su"/>
</dbReference>
<evidence type="ECO:0000313" key="17">
    <source>
        <dbReference type="EMBL" id="KAH3781394.1"/>
    </source>
</evidence>
<evidence type="ECO:0000256" key="7">
    <source>
        <dbReference type="ARBA" id="ARBA00022660"/>
    </source>
</evidence>
<gene>
    <name evidence="17" type="ORF">DPMN_159221</name>
</gene>
<evidence type="ECO:0000256" key="1">
    <source>
        <dbReference type="ARBA" id="ARBA00003195"/>
    </source>
</evidence>
<keyword evidence="14" id="KW-0472">Membrane</keyword>
<keyword evidence="6" id="KW-0813">Transport</keyword>
<sequence>MPGWSSLRAPTLNGARFFLNNIRRSQNVHTSAPKMGGGGHAETMVIKPSQYQWNRIKDELHFYILLGVLPLAAFATYCNVVYGPAELQDIPEDYVPMPHEYLKNPVSRKLVAFFNDWLMESYEKRYEKTVYTVWRDMEKQNQRLDFWKMQRLMGERQDQKNFYFIPDRSNMSERYTREMYDHIQKIKKSD</sequence>
<keyword evidence="9" id="KW-0999">Mitochondrion inner membrane</keyword>
<reference evidence="17" key="2">
    <citation type="submission" date="2020-11" db="EMBL/GenBank/DDBJ databases">
        <authorList>
            <person name="McCartney M.A."/>
            <person name="Auch B."/>
            <person name="Kono T."/>
            <person name="Mallez S."/>
            <person name="Becker A."/>
            <person name="Gohl D.M."/>
            <person name="Silverstein K.A.T."/>
            <person name="Koren S."/>
            <person name="Bechman K.B."/>
            <person name="Herman A."/>
            <person name="Abrahante J.E."/>
            <person name="Garbe J."/>
        </authorList>
    </citation>
    <scope>NUCLEOTIDE SEQUENCE</scope>
    <source>
        <strain evidence="17">Duluth1</strain>
        <tissue evidence="17">Whole animal</tissue>
    </source>
</reference>
<protein>
    <recommendedName>
        <fullName evidence="5">NADH dehydrogenase [ubiquinone] 1 beta subcomplex subunit 5, mitochondrial</fullName>
    </recommendedName>
    <alternativeName>
        <fullName evidence="16">Complex I-SGDH</fullName>
    </alternativeName>
    <alternativeName>
        <fullName evidence="15">NADH-ubiquinone oxidoreductase SGDH subunit</fullName>
    </alternativeName>
</protein>
<comment type="similarity">
    <text evidence="3">Belongs to the complex I NDUFB5 subunit family.</text>
</comment>
<keyword evidence="8" id="KW-0812">Transmembrane</keyword>
<evidence type="ECO:0000256" key="2">
    <source>
        <dbReference type="ARBA" id="ARBA00004434"/>
    </source>
</evidence>
<evidence type="ECO:0000256" key="10">
    <source>
        <dbReference type="ARBA" id="ARBA00022946"/>
    </source>
</evidence>
<proteinExistence type="inferred from homology"/>
<comment type="function">
    <text evidence="1">Accessory subunit of the mitochondrial membrane respiratory chain NADH dehydrogenase (Complex I), that is believed not to be involved in catalysis. Complex I functions in the transfer of electrons from NADH to the respiratory chain. The immediate electron acceptor for the enzyme is believed to be ubiquinone.</text>
</comment>
<evidence type="ECO:0000256" key="14">
    <source>
        <dbReference type="ARBA" id="ARBA00023136"/>
    </source>
</evidence>
<name>A0A9D4EL61_DREPO</name>
<dbReference type="PANTHER" id="PTHR13178:SF0">
    <property type="entry name" value="NADH DEHYDROGENASE [UBIQUINONE] 1 BETA SUBCOMPLEX SUBUNIT 5, MITOCHONDRIAL"/>
    <property type="match status" value="1"/>
</dbReference>
<dbReference type="PANTHER" id="PTHR13178">
    <property type="entry name" value="NADH-UBIQUINONE OXIDOREDUCTASE SGDH SUBUNIT"/>
    <property type="match status" value="1"/>
</dbReference>
<comment type="caution">
    <text evidence="17">The sequence shown here is derived from an EMBL/GenBank/DDBJ whole genome shotgun (WGS) entry which is preliminary data.</text>
</comment>
<evidence type="ECO:0000256" key="12">
    <source>
        <dbReference type="ARBA" id="ARBA00022989"/>
    </source>
</evidence>
<evidence type="ECO:0000256" key="9">
    <source>
        <dbReference type="ARBA" id="ARBA00022792"/>
    </source>
</evidence>
<evidence type="ECO:0000256" key="11">
    <source>
        <dbReference type="ARBA" id="ARBA00022982"/>
    </source>
</evidence>
<dbReference type="Proteomes" id="UP000828390">
    <property type="component" value="Unassembled WGS sequence"/>
</dbReference>
<evidence type="ECO:0000256" key="6">
    <source>
        <dbReference type="ARBA" id="ARBA00022448"/>
    </source>
</evidence>
<keyword evidence="7" id="KW-0679">Respiratory chain</keyword>
<evidence type="ECO:0000256" key="16">
    <source>
        <dbReference type="ARBA" id="ARBA00032550"/>
    </source>
</evidence>
<dbReference type="GO" id="GO:0005743">
    <property type="term" value="C:mitochondrial inner membrane"/>
    <property type="evidence" value="ECO:0007669"/>
    <property type="project" value="UniProtKB-SubCell"/>
</dbReference>